<dbReference type="STRING" id="1385515.GCA_000423325_01381"/>
<accession>A0A0A0M741</accession>
<proteinExistence type="predicted"/>
<reference evidence="1 2" key="1">
    <citation type="submission" date="2013-08" db="EMBL/GenBank/DDBJ databases">
        <title>Genomic analysis of Lysobacter defluvii.</title>
        <authorList>
            <person name="Wang Q."/>
            <person name="Wang G."/>
        </authorList>
    </citation>
    <scope>NUCLEOTIDE SEQUENCE [LARGE SCALE GENOMIC DNA]</scope>
    <source>
        <strain evidence="1 2">IMMIB APB-9</strain>
    </source>
</reference>
<evidence type="ECO:0000313" key="2">
    <source>
        <dbReference type="Proteomes" id="UP000030003"/>
    </source>
</evidence>
<dbReference type="AlphaFoldDB" id="A0A0A0M741"/>
<evidence type="ECO:0000313" key="1">
    <source>
        <dbReference type="EMBL" id="KGO98828.1"/>
    </source>
</evidence>
<gene>
    <name evidence="1" type="ORF">N791_08455</name>
</gene>
<comment type="caution">
    <text evidence="1">The sequence shown here is derived from an EMBL/GenBank/DDBJ whole genome shotgun (WGS) entry which is preliminary data.</text>
</comment>
<protein>
    <submittedName>
        <fullName evidence="1">Uncharacterized protein</fullName>
    </submittedName>
</protein>
<dbReference type="SUPFAM" id="SSF55486">
    <property type="entry name" value="Metalloproteases ('zincins'), catalytic domain"/>
    <property type="match status" value="1"/>
</dbReference>
<keyword evidence="2" id="KW-1185">Reference proteome</keyword>
<dbReference type="RefSeq" id="WP_027069759.1">
    <property type="nucleotide sequence ID" value="NZ_AUHT01000007.1"/>
</dbReference>
<dbReference type="Proteomes" id="UP000030003">
    <property type="component" value="Unassembled WGS sequence"/>
</dbReference>
<organism evidence="1 2">
    <name type="scientific">Lysobacter defluvii IMMIB APB-9 = DSM 18482</name>
    <dbReference type="NCBI Taxonomy" id="1385515"/>
    <lineage>
        <taxon>Bacteria</taxon>
        <taxon>Pseudomonadati</taxon>
        <taxon>Pseudomonadota</taxon>
        <taxon>Gammaproteobacteria</taxon>
        <taxon>Lysobacterales</taxon>
        <taxon>Lysobacteraceae</taxon>
        <taxon>Novilysobacter</taxon>
    </lineage>
</organism>
<dbReference type="OrthoDB" id="6058985at2"/>
<name>A0A0A0M741_9GAMM</name>
<sequence>MLGIGNDLNASTLSGLAWQPEAAPVRDGLATAADRTSVAGGVARMLDAANQAAAAPGRDGGERTLLASEDSVTAGGVRDAYDLQLFREADGSLTLDMAMAIDFNFVDGERGLDWNAQDKQQFIEDFERVVLESWDGHTITTDQGQEVTLSIDLDIHELGTPGSGDGNWTVDIIRIEEGGFSQSYVIPSQNTGVFDSEDVKPVHKGASDPQVGAAHEFGHMIGLPDEYNGRAGPEAMKDTDSLMHTGMDVRERHMDLFESWVESVH</sequence>
<dbReference type="EMBL" id="AVBH01000047">
    <property type="protein sequence ID" value="KGO98828.1"/>
    <property type="molecule type" value="Genomic_DNA"/>
</dbReference>